<dbReference type="Proteomes" id="UP000650224">
    <property type="component" value="Unassembled WGS sequence"/>
</dbReference>
<dbReference type="AlphaFoldDB" id="A0A8I0HI08"/>
<dbReference type="EMBL" id="JACSPR010000002">
    <property type="protein sequence ID" value="MBD8029410.1"/>
    <property type="molecule type" value="Genomic_DNA"/>
</dbReference>
<name>A0A8I0HI08_9CORY</name>
<evidence type="ECO:0000313" key="2">
    <source>
        <dbReference type="EMBL" id="MBD8029410.1"/>
    </source>
</evidence>
<sequence length="254" mass="26684">MNGTHVREVGGDGPVSPLPDLAGMGRSERIHALRSRMSAMGAAVPQLREEHDPQPESPPTQEDILPAPEVLSGFLSGEGFPRRAVTLFPDQPLLVVELLAHVTARGGYAAMIGWREFAYAGVVESGGVCENIIVIPDPGPQPLNVAAVLCEGLDLVVYHGAETTLSPTRARPLLGKLRRGTAALIMVGTGVPSPAVRVDARITNYLGIGTGQGRIRGVEMRISITARGHAPAGGTVVLGERGHHSGPHRGLRVV</sequence>
<feature type="region of interest" description="Disordered" evidence="1">
    <location>
        <begin position="39"/>
        <end position="63"/>
    </location>
</feature>
<feature type="region of interest" description="Disordered" evidence="1">
    <location>
        <begin position="235"/>
        <end position="254"/>
    </location>
</feature>
<accession>A0A8I0HI08</accession>
<evidence type="ECO:0000256" key="1">
    <source>
        <dbReference type="SAM" id="MobiDB-lite"/>
    </source>
</evidence>
<keyword evidence="3" id="KW-1185">Reference proteome</keyword>
<protein>
    <submittedName>
        <fullName evidence="2">Uncharacterized protein</fullName>
    </submittedName>
</protein>
<feature type="compositionally biased region" description="Basic residues" evidence="1">
    <location>
        <begin position="244"/>
        <end position="254"/>
    </location>
</feature>
<proteinExistence type="predicted"/>
<reference evidence="2 3" key="1">
    <citation type="submission" date="2020-08" db="EMBL/GenBank/DDBJ databases">
        <title>A Genomic Blueprint of the Chicken Gut Microbiome.</title>
        <authorList>
            <person name="Gilroy R."/>
            <person name="Ravi A."/>
            <person name="Getino M."/>
            <person name="Pursley I."/>
            <person name="Horton D.L."/>
            <person name="Alikhan N.-F."/>
            <person name="Baker D."/>
            <person name="Gharbi K."/>
            <person name="Hall N."/>
            <person name="Watson M."/>
            <person name="Adriaenssens E.M."/>
            <person name="Foster-Nyarko E."/>
            <person name="Jarju S."/>
            <person name="Secka A."/>
            <person name="Antonio M."/>
            <person name="Oren A."/>
            <person name="Chaudhuri R."/>
            <person name="La Ragione R.M."/>
            <person name="Hildebrand F."/>
            <person name="Pallen M.J."/>
        </authorList>
    </citation>
    <scope>NUCLEOTIDE SEQUENCE [LARGE SCALE GENOMIC DNA]</scope>
    <source>
        <strain evidence="2 3">Sa1YVA5</strain>
    </source>
</reference>
<gene>
    <name evidence="2" type="ORF">H9627_03535</name>
</gene>
<evidence type="ECO:0000313" key="3">
    <source>
        <dbReference type="Proteomes" id="UP000650224"/>
    </source>
</evidence>
<feature type="region of interest" description="Disordered" evidence="1">
    <location>
        <begin position="1"/>
        <end position="23"/>
    </location>
</feature>
<organism evidence="2 3">
    <name type="scientific">Corynebacterium gallinarum</name>
    <dbReference type="NCBI Taxonomy" id="2762214"/>
    <lineage>
        <taxon>Bacteria</taxon>
        <taxon>Bacillati</taxon>
        <taxon>Actinomycetota</taxon>
        <taxon>Actinomycetes</taxon>
        <taxon>Mycobacteriales</taxon>
        <taxon>Corynebacteriaceae</taxon>
        <taxon>Corynebacterium</taxon>
    </lineage>
</organism>
<dbReference type="RefSeq" id="WP_191732650.1">
    <property type="nucleotide sequence ID" value="NZ_JACSPR010000002.1"/>
</dbReference>
<feature type="compositionally biased region" description="Basic and acidic residues" evidence="1">
    <location>
        <begin position="1"/>
        <end position="10"/>
    </location>
</feature>
<comment type="caution">
    <text evidence="2">The sequence shown here is derived from an EMBL/GenBank/DDBJ whole genome shotgun (WGS) entry which is preliminary data.</text>
</comment>